<dbReference type="Pfam" id="PF00589">
    <property type="entry name" value="Phage_integrase"/>
    <property type="match status" value="1"/>
</dbReference>
<dbReference type="InterPro" id="IPR044068">
    <property type="entry name" value="CB"/>
</dbReference>
<reference evidence="7 8" key="1">
    <citation type="submission" date="2020-08" db="EMBL/GenBank/DDBJ databases">
        <title>Genome sequence of Erysipelothrix inopinata DSM 15511T.</title>
        <authorList>
            <person name="Hyun D.-W."/>
            <person name="Bae J.-W."/>
        </authorList>
    </citation>
    <scope>NUCLEOTIDE SEQUENCE [LARGE SCALE GENOMIC DNA]</scope>
    <source>
        <strain evidence="7 8">DSM 15511</strain>
    </source>
</reference>
<keyword evidence="3" id="KW-0233">DNA recombination</keyword>
<dbReference type="InterPro" id="IPR004107">
    <property type="entry name" value="Integrase_SAM-like_N"/>
</dbReference>
<dbReference type="EMBL" id="CP060715">
    <property type="protein sequence ID" value="QNN60325.1"/>
    <property type="molecule type" value="Genomic_DNA"/>
</dbReference>
<gene>
    <name evidence="7" type="ORF">H9L01_08090</name>
</gene>
<dbReference type="Pfam" id="PF02899">
    <property type="entry name" value="Phage_int_SAM_1"/>
    <property type="match status" value="1"/>
</dbReference>
<dbReference type="PANTHER" id="PTHR30349:SF81">
    <property type="entry name" value="TYROSINE RECOMBINASE XERC"/>
    <property type="match status" value="1"/>
</dbReference>
<sequence length="305" mass="35719">MYELERQEFMHFMRFVDPRSDHTISAYNSDINHYLSFIEQQDIFELRDISYHNITDYLGVLNEEYEFATIQRKIVSIRQFHQFLIKSGKVTQDPTQYLSLKRQGSRLPKVASQETIQALFSFPITTFKDLYDHTILLMLYRCGLRVSECVDLSFNQIYREEKWIRIIGKGLKERMIPVADDALNALFDYIENVRPSWVTAQSPYVFINSKGKRLTRQYVDGMIKRRCKHAGLEPISAHTLRHSFATGILEQGVDLRIIQELLGHSDIATTQIYTHVHQNTMKREYDAYLKGGFSNQGGQKDDEEI</sequence>
<feature type="domain" description="Tyr recombinase" evidence="5">
    <location>
        <begin position="106"/>
        <end position="286"/>
    </location>
</feature>
<evidence type="ECO:0000256" key="4">
    <source>
        <dbReference type="PROSITE-ProRule" id="PRU01248"/>
    </source>
</evidence>
<evidence type="ECO:0000256" key="3">
    <source>
        <dbReference type="ARBA" id="ARBA00023172"/>
    </source>
</evidence>
<evidence type="ECO:0000313" key="7">
    <source>
        <dbReference type="EMBL" id="QNN60325.1"/>
    </source>
</evidence>
<evidence type="ECO:0000259" key="6">
    <source>
        <dbReference type="PROSITE" id="PS51900"/>
    </source>
</evidence>
<dbReference type="GO" id="GO:0003677">
    <property type="term" value="F:DNA binding"/>
    <property type="evidence" value="ECO:0007669"/>
    <property type="project" value="UniProtKB-UniRule"/>
</dbReference>
<name>A0A7G9RXK0_9FIRM</name>
<keyword evidence="2 4" id="KW-0238">DNA-binding</keyword>
<dbReference type="PANTHER" id="PTHR30349">
    <property type="entry name" value="PHAGE INTEGRASE-RELATED"/>
    <property type="match status" value="1"/>
</dbReference>
<proteinExistence type="predicted"/>
<dbReference type="Gene3D" id="1.10.443.10">
    <property type="entry name" value="Intergrase catalytic core"/>
    <property type="match status" value="1"/>
</dbReference>
<organism evidence="7 8">
    <name type="scientific">Erysipelothrix inopinata</name>
    <dbReference type="NCBI Taxonomy" id="225084"/>
    <lineage>
        <taxon>Bacteria</taxon>
        <taxon>Bacillati</taxon>
        <taxon>Bacillota</taxon>
        <taxon>Erysipelotrichia</taxon>
        <taxon>Erysipelotrichales</taxon>
        <taxon>Erysipelotrichaceae</taxon>
        <taxon>Erysipelothrix</taxon>
    </lineage>
</organism>
<keyword evidence="1" id="KW-0229">DNA integration</keyword>
<dbReference type="KEGG" id="eio:H9L01_08090"/>
<dbReference type="GO" id="GO:0015074">
    <property type="term" value="P:DNA integration"/>
    <property type="evidence" value="ECO:0007669"/>
    <property type="project" value="UniProtKB-KW"/>
</dbReference>
<dbReference type="InterPro" id="IPR013762">
    <property type="entry name" value="Integrase-like_cat_sf"/>
</dbReference>
<dbReference type="SUPFAM" id="SSF56349">
    <property type="entry name" value="DNA breaking-rejoining enzymes"/>
    <property type="match status" value="1"/>
</dbReference>
<accession>A0A7G9RXK0</accession>
<dbReference type="InterPro" id="IPR050090">
    <property type="entry name" value="Tyrosine_recombinase_XerCD"/>
</dbReference>
<protein>
    <submittedName>
        <fullName evidence="7">Tyrosine-type recombinase/integrase</fullName>
    </submittedName>
</protein>
<dbReference type="AlphaFoldDB" id="A0A7G9RXK0"/>
<dbReference type="Gene3D" id="1.10.150.130">
    <property type="match status" value="1"/>
</dbReference>
<dbReference type="InterPro" id="IPR002104">
    <property type="entry name" value="Integrase_catalytic"/>
</dbReference>
<dbReference type="GO" id="GO:0006310">
    <property type="term" value="P:DNA recombination"/>
    <property type="evidence" value="ECO:0007669"/>
    <property type="project" value="UniProtKB-KW"/>
</dbReference>
<dbReference type="PROSITE" id="PS51898">
    <property type="entry name" value="TYR_RECOMBINASE"/>
    <property type="match status" value="1"/>
</dbReference>
<evidence type="ECO:0000256" key="1">
    <source>
        <dbReference type="ARBA" id="ARBA00022908"/>
    </source>
</evidence>
<dbReference type="PROSITE" id="PS51900">
    <property type="entry name" value="CB"/>
    <property type="match status" value="1"/>
</dbReference>
<dbReference type="InterPro" id="IPR011010">
    <property type="entry name" value="DNA_brk_join_enz"/>
</dbReference>
<evidence type="ECO:0000256" key="2">
    <source>
        <dbReference type="ARBA" id="ARBA00023125"/>
    </source>
</evidence>
<evidence type="ECO:0000313" key="8">
    <source>
        <dbReference type="Proteomes" id="UP000515928"/>
    </source>
</evidence>
<evidence type="ECO:0000259" key="5">
    <source>
        <dbReference type="PROSITE" id="PS51898"/>
    </source>
</evidence>
<keyword evidence="8" id="KW-1185">Reference proteome</keyword>
<dbReference type="Proteomes" id="UP000515928">
    <property type="component" value="Chromosome"/>
</dbReference>
<dbReference type="InterPro" id="IPR010998">
    <property type="entry name" value="Integrase_recombinase_N"/>
</dbReference>
<feature type="domain" description="Core-binding (CB)" evidence="6">
    <location>
        <begin position="1"/>
        <end position="85"/>
    </location>
</feature>
<dbReference type="RefSeq" id="WP_187533455.1">
    <property type="nucleotide sequence ID" value="NZ_CBCSHU010000007.1"/>
</dbReference>